<dbReference type="InterPro" id="IPR037038">
    <property type="entry name" value="HepT-like_sf"/>
</dbReference>
<comment type="similarity">
    <text evidence="5">Belongs to the HepT RNase toxin family.</text>
</comment>
<dbReference type="GO" id="GO:0004540">
    <property type="term" value="F:RNA nuclease activity"/>
    <property type="evidence" value="ECO:0007669"/>
    <property type="project" value="InterPro"/>
</dbReference>
<evidence type="ECO:0000256" key="1">
    <source>
        <dbReference type="ARBA" id="ARBA00022553"/>
    </source>
</evidence>
<feature type="coiled-coil region" evidence="6">
    <location>
        <begin position="3"/>
        <end position="37"/>
    </location>
</feature>
<evidence type="ECO:0000256" key="2">
    <source>
        <dbReference type="ARBA" id="ARBA00022649"/>
    </source>
</evidence>
<dbReference type="Gene3D" id="1.20.120.580">
    <property type="entry name" value="bsu32300-like"/>
    <property type="match status" value="1"/>
</dbReference>
<dbReference type="RefSeq" id="WP_179294049.1">
    <property type="nucleotide sequence ID" value="NZ_FZMP01000226.1"/>
</dbReference>
<dbReference type="PANTHER" id="PTHR33397">
    <property type="entry name" value="UPF0331 PROTEIN YUTE"/>
    <property type="match status" value="1"/>
</dbReference>
<keyword evidence="3" id="KW-0540">Nuclease</keyword>
<dbReference type="EMBL" id="FZMP01000226">
    <property type="protein sequence ID" value="SNQ62532.1"/>
    <property type="molecule type" value="Genomic_DNA"/>
</dbReference>
<gene>
    <name evidence="7" type="ORF">MNV_770002</name>
</gene>
<evidence type="ECO:0000256" key="4">
    <source>
        <dbReference type="ARBA" id="ARBA00022801"/>
    </source>
</evidence>
<keyword evidence="2" id="KW-1277">Toxin-antitoxin system</keyword>
<name>A0A284VTE1_9EURY</name>
<dbReference type="OrthoDB" id="147728at2157"/>
<keyword evidence="4" id="KW-0378">Hydrolase</keyword>
<evidence type="ECO:0000256" key="6">
    <source>
        <dbReference type="SAM" id="Coils"/>
    </source>
</evidence>
<evidence type="ECO:0000256" key="3">
    <source>
        <dbReference type="ARBA" id="ARBA00022722"/>
    </source>
</evidence>
<dbReference type="Proteomes" id="UP000218615">
    <property type="component" value="Unassembled WGS sequence"/>
</dbReference>
<evidence type="ECO:0000313" key="8">
    <source>
        <dbReference type="Proteomes" id="UP000218615"/>
    </source>
</evidence>
<reference evidence="8" key="1">
    <citation type="submission" date="2017-06" db="EMBL/GenBank/DDBJ databases">
        <authorList>
            <person name="Cremers G."/>
        </authorList>
    </citation>
    <scope>NUCLEOTIDE SEQUENCE [LARGE SCALE GENOMIC DNA]</scope>
</reference>
<dbReference type="InterPro" id="IPR052379">
    <property type="entry name" value="Type_VII_TA_RNase"/>
</dbReference>
<dbReference type="AlphaFoldDB" id="A0A284VTE1"/>
<proteinExistence type="inferred from homology"/>
<dbReference type="GO" id="GO:0016787">
    <property type="term" value="F:hydrolase activity"/>
    <property type="evidence" value="ECO:0007669"/>
    <property type="project" value="UniProtKB-KW"/>
</dbReference>
<accession>A0A284VTE1</accession>
<evidence type="ECO:0008006" key="9">
    <source>
        <dbReference type="Google" id="ProtNLM"/>
    </source>
</evidence>
<dbReference type="InterPro" id="IPR008201">
    <property type="entry name" value="HepT-like"/>
</dbReference>
<evidence type="ECO:0000313" key="7">
    <source>
        <dbReference type="EMBL" id="SNQ62532.1"/>
    </source>
</evidence>
<dbReference type="Pfam" id="PF01934">
    <property type="entry name" value="HepT-like"/>
    <property type="match status" value="1"/>
</dbReference>
<organism evidence="7 8">
    <name type="scientific">Candidatus Methanoperedens nitratireducens</name>
    <dbReference type="NCBI Taxonomy" id="1392998"/>
    <lineage>
        <taxon>Archaea</taxon>
        <taxon>Methanobacteriati</taxon>
        <taxon>Methanobacteriota</taxon>
        <taxon>Stenosarchaea group</taxon>
        <taxon>Methanomicrobia</taxon>
        <taxon>Methanosarcinales</taxon>
        <taxon>ANME-2 cluster</taxon>
        <taxon>Candidatus Methanoperedentaceae</taxon>
        <taxon>Candidatus Methanoperedens</taxon>
    </lineage>
</organism>
<keyword evidence="6" id="KW-0175">Coiled coil</keyword>
<keyword evidence="8" id="KW-1185">Reference proteome</keyword>
<evidence type="ECO:0000256" key="5">
    <source>
        <dbReference type="ARBA" id="ARBA00024207"/>
    </source>
</evidence>
<dbReference type="GO" id="GO:0110001">
    <property type="term" value="C:toxin-antitoxin complex"/>
    <property type="evidence" value="ECO:0007669"/>
    <property type="project" value="InterPro"/>
</dbReference>
<dbReference type="NCBIfam" id="NF047751">
    <property type="entry name" value="HepT_toxin"/>
    <property type="match status" value="1"/>
</dbReference>
<keyword evidence="1" id="KW-0597">Phosphoprotein</keyword>
<protein>
    <recommendedName>
        <fullName evidence="9">DUF86 domain-containing protein</fullName>
    </recommendedName>
</protein>
<dbReference type="PANTHER" id="PTHR33397:SF5">
    <property type="entry name" value="RNASE YUTE-RELATED"/>
    <property type="match status" value="1"/>
</dbReference>
<sequence length="139" mass="16124">MDVERVKDKLSELQVYIAELNEDLPDAEDEYLEERLKRRACERTFQLACEDVLDICNLIIAGKGLGLPKDNRDAIQKLVDNKIISKKLGDRLENMVGFRNLLVHRYGKVDDSKAYHYLSEEISDLYEFAEIIGKLTFKE</sequence>